<dbReference type="Proteomes" id="UP000770015">
    <property type="component" value="Unassembled WGS sequence"/>
</dbReference>
<evidence type="ECO:0000313" key="5">
    <source>
        <dbReference type="EMBL" id="KAH6690393.1"/>
    </source>
</evidence>
<organism evidence="5 6">
    <name type="scientific">Plectosphaerella plurivora</name>
    <dbReference type="NCBI Taxonomy" id="936078"/>
    <lineage>
        <taxon>Eukaryota</taxon>
        <taxon>Fungi</taxon>
        <taxon>Dikarya</taxon>
        <taxon>Ascomycota</taxon>
        <taxon>Pezizomycotina</taxon>
        <taxon>Sordariomycetes</taxon>
        <taxon>Hypocreomycetidae</taxon>
        <taxon>Glomerellales</taxon>
        <taxon>Plectosphaerellaceae</taxon>
        <taxon>Plectosphaerella</taxon>
    </lineage>
</organism>
<comment type="caution">
    <text evidence="5">The sequence shown here is derived from an EMBL/GenBank/DDBJ whole genome shotgun (WGS) entry which is preliminary data.</text>
</comment>
<reference evidence="5" key="1">
    <citation type="journal article" date="2021" name="Nat. Commun.">
        <title>Genetic determinants of endophytism in the Arabidopsis root mycobiome.</title>
        <authorList>
            <person name="Mesny F."/>
            <person name="Miyauchi S."/>
            <person name="Thiergart T."/>
            <person name="Pickel B."/>
            <person name="Atanasova L."/>
            <person name="Karlsson M."/>
            <person name="Huettel B."/>
            <person name="Barry K.W."/>
            <person name="Haridas S."/>
            <person name="Chen C."/>
            <person name="Bauer D."/>
            <person name="Andreopoulos W."/>
            <person name="Pangilinan J."/>
            <person name="LaButti K."/>
            <person name="Riley R."/>
            <person name="Lipzen A."/>
            <person name="Clum A."/>
            <person name="Drula E."/>
            <person name="Henrissat B."/>
            <person name="Kohler A."/>
            <person name="Grigoriev I.V."/>
            <person name="Martin F.M."/>
            <person name="Hacquard S."/>
        </authorList>
    </citation>
    <scope>NUCLEOTIDE SEQUENCE</scope>
    <source>
        <strain evidence="5">MPI-SDFR-AT-0117</strain>
    </source>
</reference>
<dbReference type="EMBL" id="JAGSXJ010000006">
    <property type="protein sequence ID" value="KAH6690393.1"/>
    <property type="molecule type" value="Genomic_DNA"/>
</dbReference>
<comment type="similarity">
    <text evidence="1 3">Belongs to the type-B carboxylesterase/lipase family.</text>
</comment>
<feature type="domain" description="Carboxylesterase type B" evidence="4">
    <location>
        <begin position="62"/>
        <end position="543"/>
    </location>
</feature>
<dbReference type="Pfam" id="PF00135">
    <property type="entry name" value="COesterase"/>
    <property type="match status" value="1"/>
</dbReference>
<dbReference type="OrthoDB" id="408631at2759"/>
<evidence type="ECO:0000259" key="4">
    <source>
        <dbReference type="Pfam" id="PF00135"/>
    </source>
</evidence>
<keyword evidence="6" id="KW-1185">Reference proteome</keyword>
<evidence type="ECO:0000256" key="2">
    <source>
        <dbReference type="ARBA" id="ARBA00022801"/>
    </source>
</evidence>
<gene>
    <name evidence="5" type="ORF">F5X68DRAFT_267798</name>
</gene>
<keyword evidence="2 3" id="KW-0378">Hydrolase</keyword>
<evidence type="ECO:0000313" key="6">
    <source>
        <dbReference type="Proteomes" id="UP000770015"/>
    </source>
</evidence>
<dbReference type="GO" id="GO:0052689">
    <property type="term" value="F:carboxylic ester hydrolase activity"/>
    <property type="evidence" value="ECO:0007669"/>
    <property type="project" value="TreeGrafter"/>
</dbReference>
<evidence type="ECO:0000256" key="1">
    <source>
        <dbReference type="ARBA" id="ARBA00005964"/>
    </source>
</evidence>
<evidence type="ECO:0000256" key="3">
    <source>
        <dbReference type="RuleBase" id="RU361235"/>
    </source>
</evidence>
<protein>
    <recommendedName>
        <fullName evidence="3">Carboxylic ester hydrolase</fullName>
        <ecNumber evidence="3">3.1.1.-</ecNumber>
    </recommendedName>
</protein>
<dbReference type="InterPro" id="IPR029058">
    <property type="entry name" value="AB_hydrolase_fold"/>
</dbReference>
<dbReference type="PROSITE" id="PS00122">
    <property type="entry name" value="CARBOXYLESTERASE_B_1"/>
    <property type="match status" value="1"/>
</dbReference>
<sequence>MRIPRAGLRGCWPYLLPVALFLSSILWLGRGLDLSFFHTHDDNPSGLPLAHVDLGYARYTGNVLPNGVKQFLGLRYAAPPIGNRRWRAPEKPYYEPRPQLATRFGWICYPSSAGFPFAGHSEDCLFANVWAPDGANSSSKLPVWVFIQGGGYSSLANWNWNGSNIVARQKNVIFVNFNYRVGLFGFLASRKIRRDGHLNTGLLDQRRALEWVKEHIAQFGGDPDHVVIHGVSAGAGSVAMQLLAYGGRTDGLFVGAIADATFFPPQPRLDDAEILFERVVQEVGCDNDDDDDQLACLRSRDTETLQNANLELPFPGRPERPIFYWSPCVDDEFLTDYPYLMFEKGDFARVPVMFGTSTDEGSVFAPDASSSDDFVEFMKNQFHYLDSNETEEMLRHYPLKAPLPQHNAWFPSASQAYGEAIFICPSNTVMDALVGTGSGRTSQRALAPAWSYRFNVIDNDVADAGLGVPHVFDAAAIMGPGMIPTPSSYFTYNAPVVPLLSGYYHSFVRSLDPNPHRAKGAPEWPAWSSGETRLVIETGGKTRFEPIGDNQRDRCEFWEGLAEITEQGRSGSLGAWSKKQK</sequence>
<accession>A0A9P8VFS0</accession>
<name>A0A9P8VFS0_9PEZI</name>
<dbReference type="SUPFAM" id="SSF53474">
    <property type="entry name" value="alpha/beta-Hydrolases"/>
    <property type="match status" value="1"/>
</dbReference>
<dbReference type="EC" id="3.1.1.-" evidence="3"/>
<dbReference type="InterPro" id="IPR050654">
    <property type="entry name" value="AChE-related_enzymes"/>
</dbReference>
<dbReference type="Gene3D" id="3.40.50.1820">
    <property type="entry name" value="alpha/beta hydrolase"/>
    <property type="match status" value="1"/>
</dbReference>
<proteinExistence type="inferred from homology"/>
<dbReference type="InterPro" id="IPR019826">
    <property type="entry name" value="Carboxylesterase_B_AS"/>
</dbReference>
<dbReference type="AlphaFoldDB" id="A0A9P8VFS0"/>
<dbReference type="PANTHER" id="PTHR43918:SF4">
    <property type="entry name" value="CARBOXYLIC ESTER HYDROLASE"/>
    <property type="match status" value="1"/>
</dbReference>
<dbReference type="InterPro" id="IPR002018">
    <property type="entry name" value="CarbesteraseB"/>
</dbReference>
<dbReference type="PANTHER" id="PTHR43918">
    <property type="entry name" value="ACETYLCHOLINESTERASE"/>
    <property type="match status" value="1"/>
</dbReference>